<evidence type="ECO:0000313" key="3">
    <source>
        <dbReference type="Proteomes" id="UP001147782"/>
    </source>
</evidence>
<sequence>MYEGLGAESSSARMSQRRRLPKSAFSAHRRTESSAMHHEPPVKDLQWIDFFFKLGQPTRMKPDATPPQL</sequence>
<name>A0A9W9V6P8_9EURO</name>
<comment type="caution">
    <text evidence="2">The sequence shown here is derived from an EMBL/GenBank/DDBJ whole genome shotgun (WGS) entry which is preliminary data.</text>
</comment>
<evidence type="ECO:0000313" key="2">
    <source>
        <dbReference type="EMBL" id="KAJ5369699.1"/>
    </source>
</evidence>
<feature type="compositionally biased region" description="Basic and acidic residues" evidence="1">
    <location>
        <begin position="29"/>
        <end position="40"/>
    </location>
</feature>
<reference evidence="2" key="1">
    <citation type="submission" date="2022-11" db="EMBL/GenBank/DDBJ databases">
        <authorList>
            <person name="Petersen C."/>
        </authorList>
    </citation>
    <scope>NUCLEOTIDE SEQUENCE</scope>
    <source>
        <strain evidence="2">IBT 29864</strain>
    </source>
</reference>
<dbReference type="RefSeq" id="XP_056554133.1">
    <property type="nucleotide sequence ID" value="XM_056698720.1"/>
</dbReference>
<dbReference type="EMBL" id="JAPZBS010000005">
    <property type="protein sequence ID" value="KAJ5369699.1"/>
    <property type="molecule type" value="Genomic_DNA"/>
</dbReference>
<feature type="region of interest" description="Disordered" evidence="1">
    <location>
        <begin position="1"/>
        <end position="40"/>
    </location>
</feature>
<organism evidence="2 3">
    <name type="scientific">Penicillium cataractarum</name>
    <dbReference type="NCBI Taxonomy" id="2100454"/>
    <lineage>
        <taxon>Eukaryota</taxon>
        <taxon>Fungi</taxon>
        <taxon>Dikarya</taxon>
        <taxon>Ascomycota</taxon>
        <taxon>Pezizomycotina</taxon>
        <taxon>Eurotiomycetes</taxon>
        <taxon>Eurotiomycetidae</taxon>
        <taxon>Eurotiales</taxon>
        <taxon>Aspergillaceae</taxon>
        <taxon>Penicillium</taxon>
    </lineage>
</organism>
<reference evidence="2" key="2">
    <citation type="journal article" date="2023" name="IMA Fungus">
        <title>Comparative genomic study of the Penicillium genus elucidates a diverse pangenome and 15 lateral gene transfer events.</title>
        <authorList>
            <person name="Petersen C."/>
            <person name="Sorensen T."/>
            <person name="Nielsen M.R."/>
            <person name="Sondergaard T.E."/>
            <person name="Sorensen J.L."/>
            <person name="Fitzpatrick D.A."/>
            <person name="Frisvad J.C."/>
            <person name="Nielsen K.L."/>
        </authorList>
    </citation>
    <scope>NUCLEOTIDE SEQUENCE</scope>
    <source>
        <strain evidence="2">IBT 29864</strain>
    </source>
</reference>
<dbReference type="Proteomes" id="UP001147782">
    <property type="component" value="Unassembled WGS sequence"/>
</dbReference>
<dbReference type="AlphaFoldDB" id="A0A9W9V6P8"/>
<proteinExistence type="predicted"/>
<dbReference type="GeneID" id="81437899"/>
<protein>
    <submittedName>
        <fullName evidence="2">Uncharacterized protein</fullName>
    </submittedName>
</protein>
<accession>A0A9W9V6P8</accession>
<gene>
    <name evidence="2" type="ORF">N7496_005791</name>
</gene>
<keyword evidence="3" id="KW-1185">Reference proteome</keyword>
<evidence type="ECO:0000256" key="1">
    <source>
        <dbReference type="SAM" id="MobiDB-lite"/>
    </source>
</evidence>